<comment type="caution">
    <text evidence="1">The sequence shown here is derived from an EMBL/GenBank/DDBJ whole genome shotgun (WGS) entry which is preliminary data.</text>
</comment>
<accession>X1C2U7</accession>
<gene>
    <name evidence="1" type="ORF">S01H4_26800</name>
</gene>
<sequence>MSLLAKNKAKNYTINLVFKLDKSNRGSLANYVRKRESDGEK</sequence>
<organism evidence="1">
    <name type="scientific">marine sediment metagenome</name>
    <dbReference type="NCBI Taxonomy" id="412755"/>
    <lineage>
        <taxon>unclassified sequences</taxon>
        <taxon>metagenomes</taxon>
        <taxon>ecological metagenomes</taxon>
    </lineage>
</organism>
<dbReference type="AlphaFoldDB" id="X1C2U7"/>
<name>X1C2U7_9ZZZZ</name>
<dbReference type="EMBL" id="BART01012977">
    <property type="protein sequence ID" value="GAG87682.1"/>
    <property type="molecule type" value="Genomic_DNA"/>
</dbReference>
<proteinExistence type="predicted"/>
<evidence type="ECO:0000313" key="1">
    <source>
        <dbReference type="EMBL" id="GAG87682.1"/>
    </source>
</evidence>
<reference evidence="1" key="1">
    <citation type="journal article" date="2014" name="Front. Microbiol.">
        <title>High frequency of phylogenetically diverse reductive dehalogenase-homologous genes in deep subseafloor sedimentary metagenomes.</title>
        <authorList>
            <person name="Kawai M."/>
            <person name="Futagami T."/>
            <person name="Toyoda A."/>
            <person name="Takaki Y."/>
            <person name="Nishi S."/>
            <person name="Hori S."/>
            <person name="Arai W."/>
            <person name="Tsubouchi T."/>
            <person name="Morono Y."/>
            <person name="Uchiyama I."/>
            <person name="Ito T."/>
            <person name="Fujiyama A."/>
            <person name="Inagaki F."/>
            <person name="Takami H."/>
        </authorList>
    </citation>
    <scope>NUCLEOTIDE SEQUENCE</scope>
    <source>
        <strain evidence="1">Expedition CK06-06</strain>
    </source>
</reference>
<protein>
    <submittedName>
        <fullName evidence="1">Uncharacterized protein</fullName>
    </submittedName>
</protein>